<comment type="caution">
    <text evidence="2">The sequence shown here is derived from an EMBL/GenBank/DDBJ whole genome shotgun (WGS) entry which is preliminary data.</text>
</comment>
<dbReference type="RefSeq" id="WP_253761035.1">
    <property type="nucleotide sequence ID" value="NZ_JAMZDZ010000001.1"/>
</dbReference>
<feature type="signal peptide" evidence="1">
    <location>
        <begin position="1"/>
        <end position="24"/>
    </location>
</feature>
<protein>
    <recommendedName>
        <fullName evidence="4">Peptidylprolyl isomerase</fullName>
    </recommendedName>
</protein>
<dbReference type="Proteomes" id="UP001595816">
    <property type="component" value="Unassembled WGS sequence"/>
</dbReference>
<evidence type="ECO:0008006" key="4">
    <source>
        <dbReference type="Google" id="ProtNLM"/>
    </source>
</evidence>
<organism evidence="2 3">
    <name type="scientific">Hamadaea flava</name>
    <dbReference type="NCBI Taxonomy" id="1742688"/>
    <lineage>
        <taxon>Bacteria</taxon>
        <taxon>Bacillati</taxon>
        <taxon>Actinomycetota</taxon>
        <taxon>Actinomycetes</taxon>
        <taxon>Micromonosporales</taxon>
        <taxon>Micromonosporaceae</taxon>
        <taxon>Hamadaea</taxon>
    </lineage>
</organism>
<evidence type="ECO:0000256" key="1">
    <source>
        <dbReference type="SAM" id="SignalP"/>
    </source>
</evidence>
<sequence>MTRTKRLFAGGLAALLGGCSAAPAEPADPPASGAPPAVGFTADVRVEGQSVHITYQLTNQSPDELLVLNRVPAGGKTDPNAVYIVGRSGTHVVEIGKRAFAMPDTDKVSWAQAFRVGVTKVPPGQSVGEQLTVPLPLKRNHPYGDDYGDGAISLPDPVEQIVFCLGVVRASEAKGLAADETVPHLSSTTSVQHLFCSNPIDL</sequence>
<dbReference type="EMBL" id="JBHSAY010000010">
    <property type="protein sequence ID" value="MFC4133155.1"/>
    <property type="molecule type" value="Genomic_DNA"/>
</dbReference>
<accession>A0ABV8LQ55</accession>
<gene>
    <name evidence="2" type="ORF">ACFOZ4_21305</name>
</gene>
<proteinExistence type="predicted"/>
<name>A0ABV8LQ55_9ACTN</name>
<evidence type="ECO:0000313" key="3">
    <source>
        <dbReference type="Proteomes" id="UP001595816"/>
    </source>
</evidence>
<dbReference type="PROSITE" id="PS51257">
    <property type="entry name" value="PROKAR_LIPOPROTEIN"/>
    <property type="match status" value="1"/>
</dbReference>
<reference evidence="3" key="1">
    <citation type="journal article" date="2019" name="Int. J. Syst. Evol. Microbiol.">
        <title>The Global Catalogue of Microorganisms (GCM) 10K type strain sequencing project: providing services to taxonomists for standard genome sequencing and annotation.</title>
        <authorList>
            <consortium name="The Broad Institute Genomics Platform"/>
            <consortium name="The Broad Institute Genome Sequencing Center for Infectious Disease"/>
            <person name="Wu L."/>
            <person name="Ma J."/>
        </authorList>
    </citation>
    <scope>NUCLEOTIDE SEQUENCE [LARGE SCALE GENOMIC DNA]</scope>
    <source>
        <strain evidence="3">CGMCC 4.7289</strain>
    </source>
</reference>
<evidence type="ECO:0000313" key="2">
    <source>
        <dbReference type="EMBL" id="MFC4133155.1"/>
    </source>
</evidence>
<keyword evidence="1" id="KW-0732">Signal</keyword>
<feature type="chain" id="PRO_5046123966" description="Peptidylprolyl isomerase" evidence="1">
    <location>
        <begin position="25"/>
        <end position="202"/>
    </location>
</feature>
<keyword evidence="3" id="KW-1185">Reference proteome</keyword>